<evidence type="ECO:0000313" key="5">
    <source>
        <dbReference type="Proteomes" id="UP000324701"/>
    </source>
</evidence>
<protein>
    <submittedName>
        <fullName evidence="4">PPE family protein</fullName>
    </submittedName>
</protein>
<feature type="compositionally biased region" description="Basic residues" evidence="2">
    <location>
        <begin position="166"/>
        <end position="179"/>
    </location>
</feature>
<dbReference type="OrthoDB" id="4715386at2"/>
<evidence type="ECO:0000256" key="1">
    <source>
        <dbReference type="ARBA" id="ARBA00010652"/>
    </source>
</evidence>
<dbReference type="PANTHER" id="PTHR46766">
    <property type="entry name" value="GLUTAMINE-RICH PROTEIN 2"/>
    <property type="match status" value="1"/>
</dbReference>
<dbReference type="Proteomes" id="UP000324701">
    <property type="component" value="Unassembled WGS sequence"/>
</dbReference>
<organism evidence="4 5">
    <name type="scientific">Mycobacterium simiae</name>
    <name type="common">Mycobacterium habana</name>
    <dbReference type="NCBI Taxonomy" id="1784"/>
    <lineage>
        <taxon>Bacteria</taxon>
        <taxon>Bacillati</taxon>
        <taxon>Actinomycetota</taxon>
        <taxon>Actinomycetes</taxon>
        <taxon>Mycobacteriales</taxon>
        <taxon>Mycobacteriaceae</taxon>
        <taxon>Mycobacterium</taxon>
        <taxon>Mycobacterium simiae complex</taxon>
    </lineage>
</organism>
<gene>
    <name evidence="4" type="ORF">F0Q45_21065</name>
</gene>
<dbReference type="Gene3D" id="1.20.1260.20">
    <property type="entry name" value="PPE superfamily"/>
    <property type="match status" value="1"/>
</dbReference>
<comment type="caution">
    <text evidence="4">The sequence shown here is derived from an EMBL/GenBank/DDBJ whole genome shotgun (WGS) entry which is preliminary data.</text>
</comment>
<comment type="similarity">
    <text evidence="1">Belongs to the mycobacterial PPE family.</text>
</comment>
<dbReference type="SUPFAM" id="SSF140459">
    <property type="entry name" value="PE/PPE dimer-like"/>
    <property type="match status" value="1"/>
</dbReference>
<evidence type="ECO:0000313" key="4">
    <source>
        <dbReference type="EMBL" id="KAA1248341.1"/>
    </source>
</evidence>
<accession>A0A5B1BK47</accession>
<feature type="region of interest" description="Disordered" evidence="2">
    <location>
        <begin position="144"/>
        <end position="198"/>
    </location>
</feature>
<reference evidence="4 5" key="1">
    <citation type="submission" date="2019-09" db="EMBL/GenBank/DDBJ databases">
        <title>Report of infection by Mycobacterium simiae a patient suffering from pulmonary tuberculosis.</title>
        <authorList>
            <person name="Mohanty P.S."/>
            <person name="Bansal A.K."/>
            <person name="Singh H."/>
            <person name="Sharma S."/>
            <person name="Patil S.A."/>
            <person name="Upadhaya P."/>
            <person name="Singh P.K."/>
            <person name="Kumar D."/>
            <person name="Kumar S."/>
            <person name="Singh R.K."/>
            <person name="Chaudhary B."/>
        </authorList>
    </citation>
    <scope>NUCLEOTIDE SEQUENCE [LARGE SCALE GENOMIC DNA]</scope>
    <source>
        <strain evidence="4 5">JAL-560-SIM</strain>
    </source>
</reference>
<dbReference type="EMBL" id="VTZN01000170">
    <property type="protein sequence ID" value="KAA1248341.1"/>
    <property type="molecule type" value="Genomic_DNA"/>
</dbReference>
<dbReference type="InterPro" id="IPR000030">
    <property type="entry name" value="PPE_dom"/>
</dbReference>
<keyword evidence="5" id="KW-1185">Reference proteome</keyword>
<feature type="domain" description="PPE" evidence="3">
    <location>
        <begin position="3"/>
        <end position="144"/>
    </location>
</feature>
<dbReference type="GO" id="GO:0052572">
    <property type="term" value="P:response to host immune response"/>
    <property type="evidence" value="ECO:0007669"/>
    <property type="project" value="TreeGrafter"/>
</dbReference>
<name>A0A5B1BK47_MYCSI</name>
<dbReference type="PANTHER" id="PTHR46766:SF1">
    <property type="entry name" value="GLUTAMINE-RICH PROTEIN 2"/>
    <property type="match status" value="1"/>
</dbReference>
<evidence type="ECO:0000259" key="3">
    <source>
        <dbReference type="Pfam" id="PF00823"/>
    </source>
</evidence>
<dbReference type="AlphaFoldDB" id="A0A5B1BK47"/>
<evidence type="ECO:0000256" key="2">
    <source>
        <dbReference type="SAM" id="MobiDB-lite"/>
    </source>
</evidence>
<dbReference type="InterPro" id="IPR038332">
    <property type="entry name" value="PPE_sf"/>
</dbReference>
<sequence>MSFSVLPPEINSAQISTGAGPEPLMAAATAWGGLADELEAAATSFGSVTAGLVGGSWLGPSAAEMMAAAAPYAGWLSATAAQARQTATQAGALVAEFEAVRSAVVQPIMVAANRSNLVSLVLSNLFGQNAPAIASVEAASRIRWPAQPGQRPLRPRAYRKPDHPQPARRHRQHRHRRWPLHPVLDDGPHRQQTSHWES</sequence>
<proteinExistence type="inferred from homology"/>
<dbReference type="Pfam" id="PF00823">
    <property type="entry name" value="PPE"/>
    <property type="match status" value="1"/>
</dbReference>